<dbReference type="RefSeq" id="XP_009544270.1">
    <property type="nucleotide sequence ID" value="XM_009545975.1"/>
</dbReference>
<dbReference type="Proteomes" id="UP000030671">
    <property type="component" value="Unassembled WGS sequence"/>
</dbReference>
<evidence type="ECO:0000313" key="3">
    <source>
        <dbReference type="Proteomes" id="UP000030671"/>
    </source>
</evidence>
<evidence type="ECO:0000313" key="2">
    <source>
        <dbReference type="EMBL" id="ETW84623.1"/>
    </source>
</evidence>
<gene>
    <name evidence="2" type="ORF">HETIRDRAFT_239603</name>
</gene>
<accession>W4KFJ9</accession>
<evidence type="ECO:0008006" key="4">
    <source>
        <dbReference type="Google" id="ProtNLM"/>
    </source>
</evidence>
<feature type="non-terminal residue" evidence="2">
    <location>
        <position position="342"/>
    </location>
</feature>
<name>W4KFJ9_HETIT</name>
<feature type="compositionally biased region" description="Acidic residues" evidence="1">
    <location>
        <begin position="286"/>
        <end position="298"/>
    </location>
</feature>
<dbReference type="Pfam" id="PF08613">
    <property type="entry name" value="Cyclin"/>
    <property type="match status" value="1"/>
</dbReference>
<reference evidence="2 3" key="1">
    <citation type="journal article" date="2012" name="New Phytol.">
        <title>Insight into trade-off between wood decay and parasitism from the genome of a fungal forest pathogen.</title>
        <authorList>
            <person name="Olson A."/>
            <person name="Aerts A."/>
            <person name="Asiegbu F."/>
            <person name="Belbahri L."/>
            <person name="Bouzid O."/>
            <person name="Broberg A."/>
            <person name="Canback B."/>
            <person name="Coutinho P.M."/>
            <person name="Cullen D."/>
            <person name="Dalman K."/>
            <person name="Deflorio G."/>
            <person name="van Diepen L.T."/>
            <person name="Dunand C."/>
            <person name="Duplessis S."/>
            <person name="Durling M."/>
            <person name="Gonthier P."/>
            <person name="Grimwood J."/>
            <person name="Fossdal C.G."/>
            <person name="Hansson D."/>
            <person name="Henrissat B."/>
            <person name="Hietala A."/>
            <person name="Himmelstrand K."/>
            <person name="Hoffmeister D."/>
            <person name="Hogberg N."/>
            <person name="James T.Y."/>
            <person name="Karlsson M."/>
            <person name="Kohler A."/>
            <person name="Kues U."/>
            <person name="Lee Y.H."/>
            <person name="Lin Y.C."/>
            <person name="Lind M."/>
            <person name="Lindquist E."/>
            <person name="Lombard V."/>
            <person name="Lucas S."/>
            <person name="Lunden K."/>
            <person name="Morin E."/>
            <person name="Murat C."/>
            <person name="Park J."/>
            <person name="Raffaello T."/>
            <person name="Rouze P."/>
            <person name="Salamov A."/>
            <person name="Schmutz J."/>
            <person name="Solheim H."/>
            <person name="Stahlberg J."/>
            <person name="Velez H."/>
            <person name="de Vries R.P."/>
            <person name="Wiebenga A."/>
            <person name="Woodward S."/>
            <person name="Yakovlev I."/>
            <person name="Garbelotto M."/>
            <person name="Martin F."/>
            <person name="Grigoriev I.V."/>
            <person name="Stenlid J."/>
        </authorList>
    </citation>
    <scope>NUCLEOTIDE SEQUENCE [LARGE SCALE GENOMIC DNA]</scope>
    <source>
        <strain evidence="2 3">TC 32-1</strain>
    </source>
</reference>
<keyword evidence="3" id="KW-1185">Reference proteome</keyword>
<protein>
    <recommendedName>
        <fullName evidence="4">Cyclin-domain-containing protein</fullName>
    </recommendedName>
</protein>
<dbReference type="EMBL" id="KI925456">
    <property type="protein sequence ID" value="ETW84623.1"/>
    <property type="molecule type" value="Genomic_DNA"/>
</dbReference>
<feature type="non-terminal residue" evidence="2">
    <location>
        <position position="1"/>
    </location>
</feature>
<feature type="compositionally biased region" description="Polar residues" evidence="1">
    <location>
        <begin position="252"/>
        <end position="261"/>
    </location>
</feature>
<dbReference type="GO" id="GO:0000307">
    <property type="term" value="C:cyclin-dependent protein kinase holoenzyme complex"/>
    <property type="evidence" value="ECO:0007669"/>
    <property type="project" value="TreeGrafter"/>
</dbReference>
<sequence>EAASGFDIHLYPSQDLLRLLASLLTQIAAANDNLPSDNPYTGSHSSSSSSLRPIWRTLAEASQDALATPSSSLTFHARNIPTISLEAYLLRILKYCPTTNEVFLSLLVYFDRMARLANEATGKTFVIDSYNIHRLVIAGVTVASKFFSDVFYTNSRYAKVGGLPQAELNSLELQFLLLNDFRLMISEEEMQHYAEQLILFSQTHSLPSQSSSTSTFPDPHQSGIPSTTATDVPSAPIRTMGAFDAYGGRVSESFSRNSNSPAHADIAGPRTPSVRPRRSAASFVDSDVDTETETETETDGASLDASLDGSTDDEPTIRPAYSTSSDARSVYSSTSEDTDADE</sequence>
<dbReference type="eggNOG" id="KOG1674">
    <property type="taxonomic scope" value="Eukaryota"/>
</dbReference>
<dbReference type="Gene3D" id="1.10.472.10">
    <property type="entry name" value="Cyclin-like"/>
    <property type="match status" value="1"/>
</dbReference>
<dbReference type="GO" id="GO:0005634">
    <property type="term" value="C:nucleus"/>
    <property type="evidence" value="ECO:0007669"/>
    <property type="project" value="TreeGrafter"/>
</dbReference>
<dbReference type="CDD" id="cd20558">
    <property type="entry name" value="CYCLIN_ScPCL7-like"/>
    <property type="match status" value="1"/>
</dbReference>
<dbReference type="InterPro" id="IPR013922">
    <property type="entry name" value="Cyclin_PHO80-like"/>
</dbReference>
<feature type="compositionally biased region" description="Polar residues" evidence="1">
    <location>
        <begin position="321"/>
        <end position="335"/>
    </location>
</feature>
<dbReference type="GeneID" id="20668830"/>
<dbReference type="InParanoid" id="W4KFJ9"/>
<organism evidence="2 3">
    <name type="scientific">Heterobasidion irregulare (strain TC 32-1)</name>
    <dbReference type="NCBI Taxonomy" id="747525"/>
    <lineage>
        <taxon>Eukaryota</taxon>
        <taxon>Fungi</taxon>
        <taxon>Dikarya</taxon>
        <taxon>Basidiomycota</taxon>
        <taxon>Agaricomycotina</taxon>
        <taxon>Agaricomycetes</taxon>
        <taxon>Russulales</taxon>
        <taxon>Bondarzewiaceae</taxon>
        <taxon>Heterobasidion</taxon>
        <taxon>Heterobasidion annosum species complex</taxon>
    </lineage>
</organism>
<proteinExistence type="predicted"/>
<dbReference type="AlphaFoldDB" id="W4KFJ9"/>
<dbReference type="GO" id="GO:0016538">
    <property type="term" value="F:cyclin-dependent protein serine/threonine kinase regulator activity"/>
    <property type="evidence" value="ECO:0007669"/>
    <property type="project" value="TreeGrafter"/>
</dbReference>
<dbReference type="GO" id="GO:0019901">
    <property type="term" value="F:protein kinase binding"/>
    <property type="evidence" value="ECO:0007669"/>
    <property type="project" value="InterPro"/>
</dbReference>
<dbReference type="PANTHER" id="PTHR15615:SF94">
    <property type="entry name" value="PHO85 CYCLIN-6-RELATED"/>
    <property type="match status" value="1"/>
</dbReference>
<feature type="region of interest" description="Disordered" evidence="1">
    <location>
        <begin position="209"/>
        <end position="236"/>
    </location>
</feature>
<dbReference type="PANTHER" id="PTHR15615">
    <property type="match status" value="1"/>
</dbReference>
<evidence type="ECO:0000256" key="1">
    <source>
        <dbReference type="SAM" id="MobiDB-lite"/>
    </source>
</evidence>
<feature type="region of interest" description="Disordered" evidence="1">
    <location>
        <begin position="252"/>
        <end position="342"/>
    </location>
</feature>
<dbReference type="FunCoup" id="W4KFJ9">
    <property type="interactions" value="31"/>
</dbReference>
<dbReference type="OrthoDB" id="1060854at2759"/>
<dbReference type="KEGG" id="hir:HETIRDRAFT_239603"/>
<dbReference type="STRING" id="747525.W4KFJ9"/>
<dbReference type="HOGENOM" id="CLU_028359_1_0_1"/>